<proteinExistence type="predicted"/>
<organism evidence="1">
    <name type="scientific">Candidatus Endomicrobium sp. MdMp-027</name>
    <dbReference type="NCBI Taxonomy" id="1837116"/>
    <lineage>
        <taxon>Bacteria</taxon>
        <taxon>Pseudomonadati</taxon>
        <taxon>Elusimicrobiota</taxon>
        <taxon>Endomicrobiia</taxon>
        <taxon>Endomicrobiales</taxon>
        <taxon>Endomicrobiaceae</taxon>
        <taxon>Endomicrobium</taxon>
    </lineage>
</organism>
<evidence type="ECO:0000313" key="1">
    <source>
        <dbReference type="EMBL" id="BAV59368.1"/>
    </source>
</evidence>
<dbReference type="GO" id="GO:0008168">
    <property type="term" value="F:methyltransferase activity"/>
    <property type="evidence" value="ECO:0007669"/>
    <property type="project" value="UniProtKB-KW"/>
</dbReference>
<sequence>MKFIEEKKVLEKSYKIAENLIINNISDNIKKDVDAVVKKIESNKSLVSATVTSLIKKISCPKQDIRLHRVDFPGGYSARVLDTKITAPFFKSNFPKYANKESAFLTLATREQIRWTKKEGENLKIRDKELKNSFLNIFEQIEINKIDPRQYLEYLLFRLINLSKTDKILFKAIKSQNSNSKRILSINLIITMLLEHFKCRSSSRLPVVAMYSIYEILLNRVERYKDKRLIPLQVHTSSDKHSFGDIEVYYTKTNIPFEILEVKHNIPIDEYLIFDIVQKIKNANIDRYYILTTFKNIFNNKNEEKKVLESILKFKKLHNIDIIANGIITSLKYYLRFIDKYDDFLKNYTKNLVNDSKKSTEIRTFHLAKWDSIVKKYIQI</sequence>
<keyword evidence="1" id="KW-0489">Methyltransferase</keyword>
<dbReference type="GO" id="GO:0032259">
    <property type="term" value="P:methylation"/>
    <property type="evidence" value="ECO:0007669"/>
    <property type="project" value="UniProtKB-KW"/>
</dbReference>
<accession>A0A1C9ZYL2</accession>
<protein>
    <submittedName>
        <fullName evidence="1">Modification methylase</fullName>
    </submittedName>
</protein>
<reference evidence="1" key="1">
    <citation type="journal article" date="2016" name="Genome Biol. Evol.">
        <title>Comparison of intracellular "Ca. Endomicrobium trichonymphae" genomovars illuminates the requirement and decay of defense systems against foreign DNA.</title>
        <authorList>
            <person name="Izawa K."/>
            <person name="Kuwahara H."/>
            <person name="Kihara K."/>
            <person name="Yuki M."/>
            <person name="Lo N."/>
            <person name="Ito T."/>
            <person name="Ohkuma M."/>
            <person name="Hongoh Y."/>
        </authorList>
    </citation>
    <scope>NUCLEOTIDE SEQUENCE</scope>
    <source>
        <strain evidence="1">MdMp-027</strain>
    </source>
</reference>
<dbReference type="AlphaFoldDB" id="A0A1C9ZYL2"/>
<name>A0A1C9ZYL2_9BACT</name>
<keyword evidence="1" id="KW-0808">Transferase</keyword>
<dbReference type="EMBL" id="LC153155">
    <property type="protein sequence ID" value="BAV59368.1"/>
    <property type="molecule type" value="Genomic_DNA"/>
</dbReference>